<organism evidence="5 6">
    <name type="scientific">Neorhizobium phenanthreniclasticum</name>
    <dbReference type="NCBI Taxonomy" id="3157917"/>
    <lineage>
        <taxon>Bacteria</taxon>
        <taxon>Pseudomonadati</taxon>
        <taxon>Pseudomonadota</taxon>
        <taxon>Alphaproteobacteria</taxon>
        <taxon>Hyphomicrobiales</taxon>
        <taxon>Rhizobiaceae</taxon>
        <taxon>Rhizobium/Agrobacterium group</taxon>
        <taxon>Neorhizobium</taxon>
    </lineage>
</organism>
<dbReference type="Proteomes" id="UP001496627">
    <property type="component" value="Unassembled WGS sequence"/>
</dbReference>
<keyword evidence="1" id="KW-0813">Transport</keyword>
<dbReference type="SMART" id="SM00382">
    <property type="entry name" value="AAA"/>
    <property type="match status" value="1"/>
</dbReference>
<evidence type="ECO:0000259" key="4">
    <source>
        <dbReference type="PROSITE" id="PS50893"/>
    </source>
</evidence>
<dbReference type="RefSeq" id="WP_210058889.1">
    <property type="nucleotide sequence ID" value="NZ_JBEAAL010000039.1"/>
</dbReference>
<dbReference type="EMBL" id="JBEAAL010000039">
    <property type="protein sequence ID" value="MEQ1409282.1"/>
    <property type="molecule type" value="Genomic_DNA"/>
</dbReference>
<protein>
    <submittedName>
        <fullName evidence="5">ABC transporter ATP-binding protein</fullName>
    </submittedName>
</protein>
<keyword evidence="6" id="KW-1185">Reference proteome</keyword>
<name>A0ABV0MBL0_9HYPH</name>
<dbReference type="PROSITE" id="PS50893">
    <property type="entry name" value="ABC_TRANSPORTER_2"/>
    <property type="match status" value="1"/>
</dbReference>
<evidence type="ECO:0000313" key="5">
    <source>
        <dbReference type="EMBL" id="MEQ1409282.1"/>
    </source>
</evidence>
<dbReference type="Pfam" id="PF12399">
    <property type="entry name" value="BCA_ABC_TP_C"/>
    <property type="match status" value="1"/>
</dbReference>
<gene>
    <name evidence="5" type="ORF">ABK249_30710</name>
</gene>
<dbReference type="InterPro" id="IPR003593">
    <property type="entry name" value="AAA+_ATPase"/>
</dbReference>
<feature type="domain" description="ABC transporter" evidence="4">
    <location>
        <begin position="7"/>
        <end position="255"/>
    </location>
</feature>
<dbReference type="InterPro" id="IPR032823">
    <property type="entry name" value="BCA_ABC_TP_C"/>
</dbReference>
<comment type="caution">
    <text evidence="5">The sequence shown here is derived from an EMBL/GenBank/DDBJ whole genome shotgun (WGS) entry which is preliminary data.</text>
</comment>
<dbReference type="SUPFAM" id="SSF52540">
    <property type="entry name" value="P-loop containing nucleoside triphosphate hydrolases"/>
    <property type="match status" value="1"/>
</dbReference>
<keyword evidence="3 5" id="KW-0067">ATP-binding</keyword>
<dbReference type="InterPro" id="IPR003439">
    <property type="entry name" value="ABC_transporter-like_ATP-bd"/>
</dbReference>
<keyword evidence="2" id="KW-0547">Nucleotide-binding</keyword>
<dbReference type="GO" id="GO:0005524">
    <property type="term" value="F:ATP binding"/>
    <property type="evidence" value="ECO:0007669"/>
    <property type="project" value="UniProtKB-KW"/>
</dbReference>
<proteinExistence type="predicted"/>
<evidence type="ECO:0000256" key="1">
    <source>
        <dbReference type="ARBA" id="ARBA00022448"/>
    </source>
</evidence>
<sequence length="261" mass="27834">MISVPVLSLSGLTKRFGGIQAVSGVSFDLAPGAITAVIGPNGAGKTTLINLITGVLSLNDGAIRLEGADITNEPVHRRAVAGVARTYQTPQMAAGMSVLRNVMAGAYRFGRYGLLSTLLRPWTIITENEEMAERAAHALRRVSVPEEWWHQPASDLPYGLQRRVEIARALAQDPKVILLDEPAAGLNPSETADLARLLTDIAADGRAVLLVEHDMPMVMSISSHVVVINFGRKLAEGTPAQILTNPEVIAAYLGSDEEEAA</sequence>
<reference evidence="5 6" key="1">
    <citation type="submission" date="2024-05" db="EMBL/GenBank/DDBJ databases">
        <title>Neorhizobium sp. Rsf11, a plant growth promoting and heavy metal resistant PAH-degrader.</title>
        <authorList>
            <person name="Golubev S.N."/>
            <person name="Muratova A.Y."/>
            <person name="Markelova M.I."/>
        </authorList>
    </citation>
    <scope>NUCLEOTIDE SEQUENCE [LARGE SCALE GENOMIC DNA]</scope>
    <source>
        <strain evidence="5 6">Rsf11</strain>
    </source>
</reference>
<dbReference type="Pfam" id="PF00005">
    <property type="entry name" value="ABC_tran"/>
    <property type="match status" value="1"/>
</dbReference>
<dbReference type="PANTHER" id="PTHR45772">
    <property type="entry name" value="CONSERVED COMPONENT OF ABC TRANSPORTER FOR NATURAL AMINO ACIDS-RELATED"/>
    <property type="match status" value="1"/>
</dbReference>
<evidence type="ECO:0000256" key="3">
    <source>
        <dbReference type="ARBA" id="ARBA00022840"/>
    </source>
</evidence>
<accession>A0ABV0MBL0</accession>
<dbReference type="InterPro" id="IPR051120">
    <property type="entry name" value="ABC_AA/LPS_Transport"/>
</dbReference>
<dbReference type="InterPro" id="IPR027417">
    <property type="entry name" value="P-loop_NTPase"/>
</dbReference>
<dbReference type="Gene3D" id="3.40.50.300">
    <property type="entry name" value="P-loop containing nucleotide triphosphate hydrolases"/>
    <property type="match status" value="1"/>
</dbReference>
<dbReference type="CDD" id="cd03219">
    <property type="entry name" value="ABC_Mj1267_LivG_branched"/>
    <property type="match status" value="1"/>
</dbReference>
<evidence type="ECO:0000313" key="6">
    <source>
        <dbReference type="Proteomes" id="UP001496627"/>
    </source>
</evidence>
<evidence type="ECO:0000256" key="2">
    <source>
        <dbReference type="ARBA" id="ARBA00022741"/>
    </source>
</evidence>